<dbReference type="Proteomes" id="UP001596203">
    <property type="component" value="Unassembled WGS sequence"/>
</dbReference>
<gene>
    <name evidence="2" type="ORF">ACFP2T_20635</name>
</gene>
<comment type="caution">
    <text evidence="2">The sequence shown here is derived from an EMBL/GenBank/DDBJ whole genome shotgun (WGS) entry which is preliminary data.</text>
</comment>
<protein>
    <recommendedName>
        <fullName evidence="4">Exo-alpha-sialidase</fullName>
    </recommendedName>
</protein>
<accession>A0ABW1KCQ4</accession>
<feature type="transmembrane region" description="Helical" evidence="1">
    <location>
        <begin position="37"/>
        <end position="57"/>
    </location>
</feature>
<reference evidence="3" key="1">
    <citation type="journal article" date="2019" name="Int. J. Syst. Evol. Microbiol.">
        <title>The Global Catalogue of Microorganisms (GCM) 10K type strain sequencing project: providing services to taxonomists for standard genome sequencing and annotation.</title>
        <authorList>
            <consortium name="The Broad Institute Genomics Platform"/>
            <consortium name="The Broad Institute Genome Sequencing Center for Infectious Disease"/>
            <person name="Wu L."/>
            <person name="Ma J."/>
        </authorList>
    </citation>
    <scope>NUCLEOTIDE SEQUENCE [LARGE SCALE GENOMIC DNA]</scope>
    <source>
        <strain evidence="3">ZS-35-S2</strain>
    </source>
</reference>
<evidence type="ECO:0000313" key="2">
    <source>
        <dbReference type="EMBL" id="MFC6018604.1"/>
    </source>
</evidence>
<keyword evidence="3" id="KW-1185">Reference proteome</keyword>
<dbReference type="EMBL" id="JBHSPR010000017">
    <property type="protein sequence ID" value="MFC6018604.1"/>
    <property type="molecule type" value="Genomic_DNA"/>
</dbReference>
<name>A0ABW1KCQ4_9ACTN</name>
<sequence length="379" mass="40607">MQTYPFDSVEVAEVVVQPPLADLTERATRRVRRRRRVVSAAAVGVLVLATVAAVPVMRGLGGWSAGPDQSGSAGSYFTETVVLDSRTVVAVRYGECGAVFSVTRDAGREWSPYRGPVPWRECGRPVTTSYALLGPAVYVATVRGVRYRTVNFGATWEQQDENVYVVDDMPLHLRVAPGDDNRFVNPVTGGLYELAAASAPKGDWRIRRAPDGTLWAISSGPESGPVGASATPEVIRSEDFGRTWVRVPGVPEFATEPILVPAGPKHAYLLGECEGRTVVLRTEDGGESWFATDVAWSVSEVGTVTADGHLLIGAWEVYGRFSAWLSRDGGRNFEKGGTVDAPGKPSIGEADGSVWVASGEGWAATSDDGRWQVTSPRPG</sequence>
<dbReference type="SUPFAM" id="SSF50939">
    <property type="entry name" value="Sialidases"/>
    <property type="match status" value="1"/>
</dbReference>
<dbReference type="CDD" id="cd15482">
    <property type="entry name" value="Sialidase_non-viral"/>
    <property type="match status" value="1"/>
</dbReference>
<evidence type="ECO:0000256" key="1">
    <source>
        <dbReference type="SAM" id="Phobius"/>
    </source>
</evidence>
<dbReference type="InterPro" id="IPR015943">
    <property type="entry name" value="WD40/YVTN_repeat-like_dom_sf"/>
</dbReference>
<keyword evidence="1" id="KW-0812">Transmembrane</keyword>
<keyword evidence="1" id="KW-0472">Membrane</keyword>
<dbReference type="Gene3D" id="2.130.10.10">
    <property type="entry name" value="YVTN repeat-like/Quinoprotein amine dehydrogenase"/>
    <property type="match status" value="1"/>
</dbReference>
<evidence type="ECO:0008006" key="4">
    <source>
        <dbReference type="Google" id="ProtNLM"/>
    </source>
</evidence>
<keyword evidence="1" id="KW-1133">Transmembrane helix</keyword>
<proteinExistence type="predicted"/>
<dbReference type="RefSeq" id="WP_377424244.1">
    <property type="nucleotide sequence ID" value="NZ_JBHSPR010000017.1"/>
</dbReference>
<dbReference type="InterPro" id="IPR036278">
    <property type="entry name" value="Sialidase_sf"/>
</dbReference>
<organism evidence="2 3">
    <name type="scientific">Plantactinospora solaniradicis</name>
    <dbReference type="NCBI Taxonomy" id="1723736"/>
    <lineage>
        <taxon>Bacteria</taxon>
        <taxon>Bacillati</taxon>
        <taxon>Actinomycetota</taxon>
        <taxon>Actinomycetes</taxon>
        <taxon>Micromonosporales</taxon>
        <taxon>Micromonosporaceae</taxon>
        <taxon>Plantactinospora</taxon>
    </lineage>
</organism>
<evidence type="ECO:0000313" key="3">
    <source>
        <dbReference type="Proteomes" id="UP001596203"/>
    </source>
</evidence>